<evidence type="ECO:0000256" key="5">
    <source>
        <dbReference type="ARBA" id="ARBA00012213"/>
    </source>
</evidence>
<dbReference type="PANTHER" id="PTHR33254">
    <property type="entry name" value="4-HYDROXY-4-METHYL-2-OXOGLUTARATE ALDOLASE 3-RELATED"/>
    <property type="match status" value="1"/>
</dbReference>
<organism evidence="13 14">
    <name type="scientific">Microbacterium galbum</name>
    <dbReference type="NCBI Taxonomy" id="3075994"/>
    <lineage>
        <taxon>Bacteria</taxon>
        <taxon>Bacillati</taxon>
        <taxon>Actinomycetota</taxon>
        <taxon>Actinomycetes</taxon>
        <taxon>Micrococcales</taxon>
        <taxon>Microbacteriaceae</taxon>
        <taxon>Microbacterium</taxon>
    </lineage>
</organism>
<dbReference type="EMBL" id="JAWDIS010000003">
    <property type="protein sequence ID" value="MDU0368256.1"/>
    <property type="molecule type" value="Genomic_DNA"/>
</dbReference>
<dbReference type="RefSeq" id="WP_315995437.1">
    <property type="nucleotide sequence ID" value="NZ_JAWDIS010000003.1"/>
</dbReference>
<evidence type="ECO:0000256" key="2">
    <source>
        <dbReference type="ARBA" id="ARBA00001968"/>
    </source>
</evidence>
<proteinExistence type="inferred from homology"/>
<evidence type="ECO:0000256" key="4">
    <source>
        <dbReference type="ARBA" id="ARBA00011233"/>
    </source>
</evidence>
<comment type="similarity">
    <text evidence="3">Belongs to the class II aldolase/RraA-like family.</text>
</comment>
<evidence type="ECO:0000256" key="6">
    <source>
        <dbReference type="ARBA" id="ARBA00012947"/>
    </source>
</evidence>
<evidence type="ECO:0000256" key="3">
    <source>
        <dbReference type="ARBA" id="ARBA00008621"/>
    </source>
</evidence>
<dbReference type="PANTHER" id="PTHR33254:SF4">
    <property type="entry name" value="4-HYDROXY-4-METHYL-2-OXOGLUTARATE ALDOLASE 3-RELATED"/>
    <property type="match status" value="1"/>
</dbReference>
<dbReference type="CDD" id="cd16841">
    <property type="entry name" value="RraA_family"/>
    <property type="match status" value="1"/>
</dbReference>
<comment type="function">
    <text evidence="8">Catalyzes the aldol cleavage of 4-hydroxy-4-methyl-2-oxoglutarate (HMG) into 2 molecules of pyruvate. Also contains a secondary oxaloacetate (OAA) decarboxylase activity due to the common pyruvate enolate transition state formed following C-C bond cleavage in the retro-aldol and decarboxylation reactions.</text>
</comment>
<keyword evidence="14" id="KW-1185">Reference proteome</keyword>
<evidence type="ECO:0000256" key="12">
    <source>
        <dbReference type="ARBA" id="ARBA00047973"/>
    </source>
</evidence>
<comment type="caution">
    <text evidence="13">The sequence shown here is derived from an EMBL/GenBank/DDBJ whole genome shotgun (WGS) entry which is preliminary data.</text>
</comment>
<dbReference type="Proteomes" id="UP001263371">
    <property type="component" value="Unassembled WGS sequence"/>
</dbReference>
<protein>
    <recommendedName>
        <fullName evidence="7">Putative 4-hydroxy-4-methyl-2-oxoglutarate aldolase</fullName>
        <ecNumber evidence="6">4.1.1.112</ecNumber>
        <ecNumber evidence="5">4.1.3.17</ecNumber>
    </recommendedName>
    <alternativeName>
        <fullName evidence="11">Oxaloacetate decarboxylase</fullName>
    </alternativeName>
    <alternativeName>
        <fullName evidence="9">Regulator of ribonuclease activity homolog</fullName>
    </alternativeName>
    <alternativeName>
        <fullName evidence="10">RraA-like protein</fullName>
    </alternativeName>
</protein>
<evidence type="ECO:0000256" key="11">
    <source>
        <dbReference type="ARBA" id="ARBA00032305"/>
    </source>
</evidence>
<evidence type="ECO:0000256" key="9">
    <source>
        <dbReference type="ARBA" id="ARBA00029596"/>
    </source>
</evidence>
<evidence type="ECO:0000256" key="8">
    <source>
        <dbReference type="ARBA" id="ARBA00025046"/>
    </source>
</evidence>
<dbReference type="InterPro" id="IPR036704">
    <property type="entry name" value="RraA/RraA-like_sf"/>
</dbReference>
<gene>
    <name evidence="13" type="ORF">RWH45_13610</name>
</gene>
<dbReference type="Gene3D" id="3.50.30.40">
    <property type="entry name" value="Ribonuclease E inhibitor RraA/RraA-like"/>
    <property type="match status" value="1"/>
</dbReference>
<comment type="subunit">
    <text evidence="4">Homotrimer.</text>
</comment>
<evidence type="ECO:0000313" key="13">
    <source>
        <dbReference type="EMBL" id="MDU0368256.1"/>
    </source>
</evidence>
<name>A0ABU3TA57_9MICO</name>
<reference evidence="13 14" key="1">
    <citation type="submission" date="2023-09" db="EMBL/GenBank/DDBJ databases">
        <title>Microbacterium fusihabitans sp. nov., Microbacterium phycihabitans sp. nov., and Microbacterium cervinum sp. nov., isolated from dried seaweeds of beach.</title>
        <authorList>
            <person name="Lee S.D."/>
        </authorList>
    </citation>
    <scope>NUCLEOTIDE SEQUENCE [LARGE SCALE GENOMIC DNA]</scope>
    <source>
        <strain evidence="13 14">KSW4-17</strain>
    </source>
</reference>
<comment type="catalytic activity">
    <reaction evidence="12">
        <text>oxaloacetate + H(+) = pyruvate + CO2</text>
        <dbReference type="Rhea" id="RHEA:15641"/>
        <dbReference type="ChEBI" id="CHEBI:15361"/>
        <dbReference type="ChEBI" id="CHEBI:15378"/>
        <dbReference type="ChEBI" id="CHEBI:16452"/>
        <dbReference type="ChEBI" id="CHEBI:16526"/>
        <dbReference type="EC" id="4.1.1.112"/>
    </reaction>
</comment>
<evidence type="ECO:0000256" key="7">
    <source>
        <dbReference type="ARBA" id="ARBA00016549"/>
    </source>
</evidence>
<dbReference type="EC" id="4.1.1.112" evidence="6"/>
<evidence type="ECO:0000256" key="1">
    <source>
        <dbReference type="ARBA" id="ARBA00001342"/>
    </source>
</evidence>
<evidence type="ECO:0000313" key="14">
    <source>
        <dbReference type="Proteomes" id="UP001263371"/>
    </source>
</evidence>
<dbReference type="Pfam" id="PF03737">
    <property type="entry name" value="RraA-like"/>
    <property type="match status" value="1"/>
</dbReference>
<dbReference type="SUPFAM" id="SSF89562">
    <property type="entry name" value="RraA-like"/>
    <property type="match status" value="1"/>
</dbReference>
<accession>A0ABU3TA57</accession>
<dbReference type="NCBIfam" id="NF004850">
    <property type="entry name" value="PRK06201.1"/>
    <property type="match status" value="1"/>
</dbReference>
<comment type="cofactor">
    <cofactor evidence="2">
        <name>a divalent metal cation</name>
        <dbReference type="ChEBI" id="CHEBI:60240"/>
    </cofactor>
</comment>
<dbReference type="EC" id="4.1.3.17" evidence="5"/>
<sequence>MFIAADASSISVSPGWRRAPIGLVDAVAAYPVALIGDVTARMGMMTSVIRPQNGLPRFAGTVLPVLTRDGDNLAIHRGLDEAAPGDVLVVDAHAETNRAVFGDILGEVCVVRGVRGVVIDGATRDVDELERLGLPVFARAVNPAGPSKAGPGVVGAPVAVGNVVCRAGDAIVADRDGIVVLPAAALEEVLERLSAQDAFENGLRARIRGGDAVDGG</sequence>
<comment type="catalytic activity">
    <reaction evidence="1">
        <text>4-hydroxy-4-methyl-2-oxoglutarate = 2 pyruvate</text>
        <dbReference type="Rhea" id="RHEA:22748"/>
        <dbReference type="ChEBI" id="CHEBI:15361"/>
        <dbReference type="ChEBI" id="CHEBI:58276"/>
        <dbReference type="EC" id="4.1.3.17"/>
    </reaction>
</comment>
<dbReference type="InterPro" id="IPR005493">
    <property type="entry name" value="RraA/RraA-like"/>
</dbReference>
<evidence type="ECO:0000256" key="10">
    <source>
        <dbReference type="ARBA" id="ARBA00030169"/>
    </source>
</evidence>